<evidence type="ECO:0000256" key="1">
    <source>
        <dbReference type="SAM" id="MobiDB-lite"/>
    </source>
</evidence>
<reference evidence="4" key="1">
    <citation type="journal article" date="2021" name="G3 (Bethesda)">
        <title>Chromosome assembled and annotated genome sequence of Aspergillus flavus NRRL 3357.</title>
        <authorList>
            <person name="Skerker J.M."/>
            <person name="Pianalto K.M."/>
            <person name="Mondo S.J."/>
            <person name="Yang K."/>
            <person name="Arkin A.P."/>
            <person name="Keller N.P."/>
            <person name="Grigoriev I.V."/>
            <person name="Louise Glass N.L."/>
        </authorList>
    </citation>
    <scope>NUCLEOTIDE SEQUENCE [LARGE SCALE GENOMIC DNA]</scope>
    <source>
        <strain evidence="4">ATCC 200026 / FGSC A1120 / IAM 13836 / NRRL 3357 / JCM 12722 / SRRC 167</strain>
    </source>
</reference>
<accession>A0A7U2MWX0</accession>
<evidence type="ECO:0000313" key="3">
    <source>
        <dbReference type="EMBL" id="QRD91383.1"/>
    </source>
</evidence>
<dbReference type="AlphaFoldDB" id="A0A7U2MWX0"/>
<feature type="transmembrane region" description="Helical" evidence="2">
    <location>
        <begin position="33"/>
        <end position="52"/>
    </location>
</feature>
<protein>
    <submittedName>
        <fullName evidence="3">Uncharacterized protein</fullName>
    </submittedName>
</protein>
<proteinExistence type="predicted"/>
<keyword evidence="2" id="KW-0812">Transmembrane</keyword>
<dbReference type="EMBL" id="CP044617">
    <property type="protein sequence ID" value="QRD91383.1"/>
    <property type="molecule type" value="Genomic_DNA"/>
</dbReference>
<dbReference type="Proteomes" id="UP000596276">
    <property type="component" value="Chromosome 7"/>
</dbReference>
<sequence>MSCSGQPPNDIAPSHLLCTFSPSRLTLFLSPPIFLLSSYLVICLSFASRVYTFSSNTLVQIKTHLNNNTSTFIMSTTTTSVAASATASCNSVTYWQLPVDDAACALPKTGNYSDVMDKCCSPAKVTDFDNGCGLYCLAQGQSVGDLKDCLRKNGAQDGREFYCKGNDTATATASAPSSTKTGDKTGTATGSGASSTSSDSAAYAIQPAVSKGGLGLLAMVFCSALMGVVA</sequence>
<dbReference type="VEuPathDB" id="FungiDB:AFLA_007667"/>
<name>A0A7U2MWX0_ASPFN</name>
<organism evidence="3 4">
    <name type="scientific">Aspergillus flavus (strain ATCC 200026 / FGSC A1120 / IAM 13836 / NRRL 3357 / JCM 12722 / SRRC 167)</name>
    <dbReference type="NCBI Taxonomy" id="332952"/>
    <lineage>
        <taxon>Eukaryota</taxon>
        <taxon>Fungi</taxon>
        <taxon>Dikarya</taxon>
        <taxon>Ascomycota</taxon>
        <taxon>Pezizomycotina</taxon>
        <taxon>Eurotiomycetes</taxon>
        <taxon>Eurotiomycetidae</taxon>
        <taxon>Eurotiales</taxon>
        <taxon>Aspergillaceae</taxon>
        <taxon>Aspergillus</taxon>
        <taxon>Aspergillus subgen. Circumdati</taxon>
    </lineage>
</organism>
<evidence type="ECO:0000313" key="4">
    <source>
        <dbReference type="Proteomes" id="UP000596276"/>
    </source>
</evidence>
<dbReference type="VEuPathDB" id="FungiDB:F9C07_2063612"/>
<keyword evidence="2" id="KW-1133">Transmembrane helix</keyword>
<feature type="region of interest" description="Disordered" evidence="1">
    <location>
        <begin position="169"/>
        <end position="198"/>
    </location>
</feature>
<evidence type="ECO:0000256" key="2">
    <source>
        <dbReference type="SAM" id="Phobius"/>
    </source>
</evidence>
<keyword evidence="4" id="KW-1185">Reference proteome</keyword>
<keyword evidence="2" id="KW-0472">Membrane</keyword>
<gene>
    <name evidence="3" type="ORF">F9C07_2063612</name>
</gene>